<evidence type="ECO:0000256" key="1">
    <source>
        <dbReference type="SAM" id="MobiDB-lite"/>
    </source>
</evidence>
<feature type="domain" description="Carboxymuconolactone decarboxylase-like" evidence="2">
    <location>
        <begin position="39"/>
        <end position="99"/>
    </location>
</feature>
<gene>
    <name evidence="3" type="ORF">KJK29_00480</name>
</gene>
<dbReference type="Proteomes" id="UP000679629">
    <property type="component" value="Chromosome"/>
</dbReference>
<organism evidence="3 4">
    <name type="scientific">Streptomyces koelreuteriae</name>
    <dbReference type="NCBI Taxonomy" id="2838015"/>
    <lineage>
        <taxon>Bacteria</taxon>
        <taxon>Bacillati</taxon>
        <taxon>Actinomycetota</taxon>
        <taxon>Actinomycetes</taxon>
        <taxon>Kitasatosporales</taxon>
        <taxon>Streptomycetaceae</taxon>
        <taxon>Streptomyces</taxon>
    </lineage>
</organism>
<proteinExistence type="predicted"/>
<evidence type="ECO:0000313" key="4">
    <source>
        <dbReference type="Proteomes" id="UP000679629"/>
    </source>
</evidence>
<dbReference type="Gene3D" id="1.20.1290.10">
    <property type="entry name" value="AhpD-like"/>
    <property type="match status" value="1"/>
</dbReference>
<dbReference type="PANTHER" id="PTHR34846">
    <property type="entry name" value="4-CARBOXYMUCONOLACTONE DECARBOXYLASE FAMILY PROTEIN (AFU_ORTHOLOGUE AFUA_6G11590)"/>
    <property type="match status" value="1"/>
</dbReference>
<keyword evidence="4" id="KW-1185">Reference proteome</keyword>
<name>A0ABX8G3J2_9ACTN</name>
<feature type="region of interest" description="Disordered" evidence="1">
    <location>
        <begin position="1"/>
        <end position="32"/>
    </location>
</feature>
<dbReference type="PANTHER" id="PTHR34846:SF5">
    <property type="entry name" value="CARBOXYMUCONOLACTONE DECARBOXYLASE-LIKE DOMAIN-CONTAINING PROTEIN"/>
    <property type="match status" value="1"/>
</dbReference>
<reference evidence="4" key="1">
    <citation type="submission" date="2021-05" db="EMBL/GenBank/DDBJ databases">
        <title>Direct Submission.</title>
        <authorList>
            <person name="Li K."/>
            <person name="Gao J."/>
        </authorList>
    </citation>
    <scope>NUCLEOTIDE SEQUENCE [LARGE SCALE GENOMIC DNA]</scope>
    <source>
        <strain evidence="4">MG62</strain>
    </source>
</reference>
<dbReference type="SUPFAM" id="SSF69118">
    <property type="entry name" value="AhpD-like"/>
    <property type="match status" value="1"/>
</dbReference>
<dbReference type="EMBL" id="CP075896">
    <property type="protein sequence ID" value="QWB28056.1"/>
    <property type="molecule type" value="Genomic_DNA"/>
</dbReference>
<sequence length="158" mass="17534">MLRKTKRTSGGGRGPRLWPPRHRQQRKGSSRWPATDRRLFDRFFGGGLLDRGHLALKQREIVIDRVTARCGSEYEWGVHVSAFAEKAGLTRDQIASTCAGGPEDDCWSEEEGCPVRLCDRIDAGCTLDDEDWTDGLSLPLEPWAARFSQYGAAGGGAR</sequence>
<protein>
    <submittedName>
        <fullName evidence="3">Carboxymuconolactone decarboxylase family protein</fullName>
    </submittedName>
</protein>
<evidence type="ECO:0000313" key="3">
    <source>
        <dbReference type="EMBL" id="QWB28056.1"/>
    </source>
</evidence>
<feature type="compositionally biased region" description="Basic residues" evidence="1">
    <location>
        <begin position="19"/>
        <end position="29"/>
    </location>
</feature>
<dbReference type="InterPro" id="IPR029032">
    <property type="entry name" value="AhpD-like"/>
</dbReference>
<dbReference type="InterPro" id="IPR003779">
    <property type="entry name" value="CMD-like"/>
</dbReference>
<evidence type="ECO:0000259" key="2">
    <source>
        <dbReference type="Pfam" id="PF02627"/>
    </source>
</evidence>
<accession>A0ABX8G3J2</accession>
<dbReference type="Pfam" id="PF02627">
    <property type="entry name" value="CMD"/>
    <property type="match status" value="1"/>
</dbReference>